<proteinExistence type="inferred from homology"/>
<dbReference type="InterPro" id="IPR011059">
    <property type="entry name" value="Metal-dep_hydrolase_composite"/>
</dbReference>
<comment type="similarity">
    <text evidence="1 5">Belongs to the metallo-dependent hydrolases superfamily. NagA family.</text>
</comment>
<comment type="cofactor">
    <cofactor evidence="7">
        <name>a divalent metal cation</name>
        <dbReference type="ChEBI" id="CHEBI:60240"/>
    </cofactor>
    <text evidence="7">Binds 1 divalent metal cation per subunit.</text>
</comment>
<feature type="binding site" evidence="7">
    <location>
        <position position="186"/>
    </location>
    <ligand>
        <name>Zn(2+)</name>
        <dbReference type="ChEBI" id="CHEBI:29105"/>
    </ligand>
</feature>
<dbReference type="InterPro" id="IPR032466">
    <property type="entry name" value="Metal_Hydrolase"/>
</dbReference>
<dbReference type="EMBL" id="QRUP01000028">
    <property type="protein sequence ID" value="RGR68220.1"/>
    <property type="molecule type" value="Genomic_DNA"/>
</dbReference>
<organism evidence="9 10">
    <name type="scientific">Holdemania filiformis</name>
    <dbReference type="NCBI Taxonomy" id="61171"/>
    <lineage>
        <taxon>Bacteria</taxon>
        <taxon>Bacillati</taxon>
        <taxon>Bacillota</taxon>
        <taxon>Erysipelotrichia</taxon>
        <taxon>Erysipelotrichales</taxon>
        <taxon>Erysipelotrichaceae</taxon>
        <taxon>Holdemania</taxon>
    </lineage>
</organism>
<dbReference type="PIRSF" id="PIRSF038994">
    <property type="entry name" value="NagA"/>
    <property type="match status" value="1"/>
</dbReference>
<feature type="binding site" evidence="7">
    <location>
        <position position="207"/>
    </location>
    <ligand>
        <name>Zn(2+)</name>
        <dbReference type="ChEBI" id="CHEBI:29105"/>
    </ligand>
</feature>
<dbReference type="Gene3D" id="2.30.40.10">
    <property type="entry name" value="Urease, subunit C, domain 1"/>
    <property type="match status" value="1"/>
</dbReference>
<dbReference type="GO" id="GO:0008448">
    <property type="term" value="F:N-acetylglucosamine-6-phosphate deacetylase activity"/>
    <property type="evidence" value="ECO:0007669"/>
    <property type="project" value="InterPro"/>
</dbReference>
<keyword evidence="3 5" id="KW-0378">Hydrolase</keyword>
<reference evidence="9 10" key="1">
    <citation type="submission" date="2018-08" db="EMBL/GenBank/DDBJ databases">
        <title>A genome reference for cultivated species of the human gut microbiota.</title>
        <authorList>
            <person name="Zou Y."/>
            <person name="Xue W."/>
            <person name="Luo G."/>
        </authorList>
    </citation>
    <scope>NUCLEOTIDE SEQUENCE [LARGE SCALE GENOMIC DNA]</scope>
    <source>
        <strain evidence="9 10">AF24-29</strain>
    </source>
</reference>
<comment type="caution">
    <text evidence="9">The sequence shown here is derived from an EMBL/GenBank/DDBJ whole genome shotgun (WGS) entry which is preliminary data.</text>
</comment>
<evidence type="ECO:0000313" key="10">
    <source>
        <dbReference type="Proteomes" id="UP000284178"/>
    </source>
</evidence>
<feature type="active site" description="Proton donor/acceptor" evidence="6">
    <location>
        <position position="267"/>
    </location>
</feature>
<evidence type="ECO:0000256" key="1">
    <source>
        <dbReference type="ARBA" id="ARBA00010716"/>
    </source>
</evidence>
<dbReference type="Proteomes" id="UP000284178">
    <property type="component" value="Unassembled WGS sequence"/>
</dbReference>
<evidence type="ECO:0000259" key="8">
    <source>
        <dbReference type="Pfam" id="PF01979"/>
    </source>
</evidence>
<dbReference type="RefSeq" id="WP_117896075.1">
    <property type="nucleotide sequence ID" value="NZ_CABJCV010000028.1"/>
</dbReference>
<protein>
    <submittedName>
        <fullName evidence="9">N-acetylglucosamine-6-phosphate deacetylase</fullName>
    </submittedName>
</protein>
<dbReference type="SUPFAM" id="SSF51556">
    <property type="entry name" value="Metallo-dependent hydrolases"/>
    <property type="match status" value="1"/>
</dbReference>
<keyword evidence="2 7" id="KW-0479">Metal-binding</keyword>
<dbReference type="AlphaFoldDB" id="A0A412FJB4"/>
<dbReference type="Pfam" id="PF01979">
    <property type="entry name" value="Amidohydro_1"/>
    <property type="match status" value="1"/>
</dbReference>
<gene>
    <name evidence="9" type="ORF">DWY25_16055</name>
</gene>
<name>A0A412FJB4_9FIRM</name>
<dbReference type="GeneID" id="83016911"/>
<evidence type="ECO:0000256" key="3">
    <source>
        <dbReference type="ARBA" id="ARBA00022801"/>
    </source>
</evidence>
<dbReference type="GO" id="GO:0046872">
    <property type="term" value="F:metal ion binding"/>
    <property type="evidence" value="ECO:0007669"/>
    <property type="project" value="UniProtKB-KW"/>
</dbReference>
<accession>A0A412FJB4</accession>
<dbReference type="GO" id="GO:0006046">
    <property type="term" value="P:N-acetylglucosamine catabolic process"/>
    <property type="evidence" value="ECO:0007669"/>
    <property type="project" value="TreeGrafter"/>
</dbReference>
<dbReference type="InterPro" id="IPR003764">
    <property type="entry name" value="GlcNAc_6-P_deAcase"/>
</dbReference>
<dbReference type="InterPro" id="IPR006680">
    <property type="entry name" value="Amidohydro-rel"/>
</dbReference>
<feature type="binding site" evidence="7">
    <location>
        <position position="121"/>
    </location>
    <ligand>
        <name>Zn(2+)</name>
        <dbReference type="ChEBI" id="CHEBI:29105"/>
    </ligand>
</feature>
<evidence type="ECO:0000256" key="6">
    <source>
        <dbReference type="PIRSR" id="PIRSR038994-1"/>
    </source>
</evidence>
<feature type="domain" description="Amidohydrolase-related" evidence="8">
    <location>
        <begin position="47"/>
        <end position="361"/>
    </location>
</feature>
<evidence type="ECO:0000256" key="2">
    <source>
        <dbReference type="ARBA" id="ARBA00022723"/>
    </source>
</evidence>
<evidence type="ECO:0000256" key="7">
    <source>
        <dbReference type="PIRSR" id="PIRSR038994-3"/>
    </source>
</evidence>
<evidence type="ECO:0000256" key="5">
    <source>
        <dbReference type="PIRNR" id="PIRNR038994"/>
    </source>
</evidence>
<keyword evidence="4 5" id="KW-0119">Carbohydrate metabolism</keyword>
<dbReference type="Gene3D" id="3.20.20.140">
    <property type="entry name" value="Metal-dependent hydrolases"/>
    <property type="match status" value="1"/>
</dbReference>
<evidence type="ECO:0000313" key="9">
    <source>
        <dbReference type="EMBL" id="RGR68220.1"/>
    </source>
</evidence>
<sequence length="396" mass="43320">MYIQSTRIVTPQGCVSGILHLEQGKIVELLDVHSPVTVNLDVQDNRILPGIIDTHNHGTLGYGAMGFEGDIEKELRGYLKGLASQGVTGVLPTTDFAGFETVAKLAEEDVDGAKVLGIHSEGPYLNRVGEKGVDTGHPDIDLDELKQNVAKARGKLKLFAIAPELPKAREAIEYLTGEGVRVAFAHSNMMLEEANEAFSWGITVSTHTANVMSGIHHRNMGGLGACLLNDGLYNEVICDGKHICNAMLELMFRMKRDPFNHFLMVSDCSNLSGAPVGKFRMMEGFPDVNITPDGYCLSDTGRLCGSTMPVLKGIENLVENVGIGMKYAVRMASRNPALVYGYPDKGALEVGKDADLIVIDDQYRCLYTFSEGRCVYDRQMEGDVFNQEFLKTHRVA</sequence>
<dbReference type="PANTHER" id="PTHR11113:SF14">
    <property type="entry name" value="N-ACETYLGLUCOSAMINE-6-PHOSPHATE DEACETYLASE"/>
    <property type="match status" value="1"/>
</dbReference>
<evidence type="ECO:0000256" key="4">
    <source>
        <dbReference type="ARBA" id="ARBA00023277"/>
    </source>
</evidence>
<keyword evidence="10" id="KW-1185">Reference proteome</keyword>
<dbReference type="SUPFAM" id="SSF51338">
    <property type="entry name" value="Composite domain of metallo-dependent hydrolases"/>
    <property type="match status" value="1"/>
</dbReference>
<dbReference type="PANTHER" id="PTHR11113">
    <property type="entry name" value="N-ACETYLGLUCOSAMINE-6-PHOSPHATE DEACETYLASE"/>
    <property type="match status" value="1"/>
</dbReference>